<feature type="compositionally biased region" description="Polar residues" evidence="1">
    <location>
        <begin position="265"/>
        <end position="282"/>
    </location>
</feature>
<feature type="region of interest" description="Disordered" evidence="1">
    <location>
        <begin position="98"/>
        <end position="168"/>
    </location>
</feature>
<evidence type="ECO:0000313" key="3">
    <source>
        <dbReference type="Proteomes" id="UP001218188"/>
    </source>
</evidence>
<feature type="compositionally biased region" description="Basic and acidic residues" evidence="1">
    <location>
        <begin position="196"/>
        <end position="205"/>
    </location>
</feature>
<sequence length="391" mass="42427">MPQSQLSSQCPTTGIDDAPRRQERSAGTTNICREENESPKRGTSHHAGYSKLLPGETPACALLRTTRSPPPTQSSPYYVGQFPNSSSLLAFQKRDKIINNRGSLPLVNGLTSPAAPKRREKEAHEAGDERTSGWSHSCSSAAPRLYTARRSDAAHPPSPWNPPACRKDHAQDVDDTITCTSCAVTSNNGVGKKAKKEQEGEERVSSRATENACIKEKKKGYNIRRTGERAVNKAMASTVEMGPYVMHEQAESLRRIARRPRDRGSLQSGSPTPGAGTQSGIHSTILADTRTISSSPTTTKSAPPEDEAAASSSRCTIVHIRNPRDSKETAPYNEKERSEKEIKEKGRPKGCGSSVDKHYTDSGDETLTKAQGTMDDHRLCMSSPASWGTTL</sequence>
<name>A0AAD6WLA3_9AGAR</name>
<dbReference type="Proteomes" id="UP001218188">
    <property type="component" value="Unassembled WGS sequence"/>
</dbReference>
<feature type="compositionally biased region" description="Basic and acidic residues" evidence="1">
    <location>
        <begin position="322"/>
        <end position="347"/>
    </location>
</feature>
<comment type="caution">
    <text evidence="2">The sequence shown here is derived from an EMBL/GenBank/DDBJ whole genome shotgun (WGS) entry which is preliminary data.</text>
</comment>
<accession>A0AAD6WLA3</accession>
<feature type="compositionally biased region" description="Polar residues" evidence="1">
    <location>
        <begin position="1"/>
        <end position="12"/>
    </location>
</feature>
<feature type="region of interest" description="Disordered" evidence="1">
    <location>
        <begin position="1"/>
        <end position="83"/>
    </location>
</feature>
<keyword evidence="3" id="KW-1185">Reference proteome</keyword>
<organism evidence="2 3">
    <name type="scientific">Mycena alexandri</name>
    <dbReference type="NCBI Taxonomy" id="1745969"/>
    <lineage>
        <taxon>Eukaryota</taxon>
        <taxon>Fungi</taxon>
        <taxon>Dikarya</taxon>
        <taxon>Basidiomycota</taxon>
        <taxon>Agaricomycotina</taxon>
        <taxon>Agaricomycetes</taxon>
        <taxon>Agaricomycetidae</taxon>
        <taxon>Agaricales</taxon>
        <taxon>Marasmiineae</taxon>
        <taxon>Mycenaceae</taxon>
        <taxon>Mycena</taxon>
    </lineage>
</organism>
<evidence type="ECO:0000313" key="2">
    <source>
        <dbReference type="EMBL" id="KAJ7018263.1"/>
    </source>
</evidence>
<feature type="region of interest" description="Disordered" evidence="1">
    <location>
        <begin position="185"/>
        <end position="211"/>
    </location>
</feature>
<gene>
    <name evidence="2" type="ORF">C8F04DRAFT_1328476</name>
</gene>
<protein>
    <submittedName>
        <fullName evidence="2">Uncharacterized protein</fullName>
    </submittedName>
</protein>
<dbReference type="EMBL" id="JARJCM010000347">
    <property type="protein sequence ID" value="KAJ7018263.1"/>
    <property type="molecule type" value="Genomic_DNA"/>
</dbReference>
<dbReference type="AlphaFoldDB" id="A0AAD6WLA3"/>
<feature type="region of interest" description="Disordered" evidence="1">
    <location>
        <begin position="258"/>
        <end position="391"/>
    </location>
</feature>
<feature type="compositionally biased region" description="Low complexity" evidence="1">
    <location>
        <begin position="289"/>
        <end position="302"/>
    </location>
</feature>
<proteinExistence type="predicted"/>
<reference evidence="2" key="1">
    <citation type="submission" date="2023-03" db="EMBL/GenBank/DDBJ databases">
        <title>Massive genome expansion in bonnet fungi (Mycena s.s.) driven by repeated elements and novel gene families across ecological guilds.</title>
        <authorList>
            <consortium name="Lawrence Berkeley National Laboratory"/>
            <person name="Harder C.B."/>
            <person name="Miyauchi S."/>
            <person name="Viragh M."/>
            <person name="Kuo A."/>
            <person name="Thoen E."/>
            <person name="Andreopoulos B."/>
            <person name="Lu D."/>
            <person name="Skrede I."/>
            <person name="Drula E."/>
            <person name="Henrissat B."/>
            <person name="Morin E."/>
            <person name="Kohler A."/>
            <person name="Barry K."/>
            <person name="LaButti K."/>
            <person name="Morin E."/>
            <person name="Salamov A."/>
            <person name="Lipzen A."/>
            <person name="Mereny Z."/>
            <person name="Hegedus B."/>
            <person name="Baldrian P."/>
            <person name="Stursova M."/>
            <person name="Weitz H."/>
            <person name="Taylor A."/>
            <person name="Grigoriev I.V."/>
            <person name="Nagy L.G."/>
            <person name="Martin F."/>
            <person name="Kauserud H."/>
        </authorList>
    </citation>
    <scope>NUCLEOTIDE SEQUENCE</scope>
    <source>
        <strain evidence="2">CBHHK200</strain>
    </source>
</reference>
<feature type="compositionally biased region" description="Basic and acidic residues" evidence="1">
    <location>
        <begin position="117"/>
        <end position="131"/>
    </location>
</feature>
<evidence type="ECO:0000256" key="1">
    <source>
        <dbReference type="SAM" id="MobiDB-lite"/>
    </source>
</evidence>